<comment type="catalytic activity">
    <reaction evidence="11 12">
        <text>L-homoserine + ATP = O-phospho-L-homoserine + ADP + H(+)</text>
        <dbReference type="Rhea" id="RHEA:13985"/>
        <dbReference type="ChEBI" id="CHEBI:15378"/>
        <dbReference type="ChEBI" id="CHEBI:30616"/>
        <dbReference type="ChEBI" id="CHEBI:57476"/>
        <dbReference type="ChEBI" id="CHEBI:57590"/>
        <dbReference type="ChEBI" id="CHEBI:456216"/>
        <dbReference type="EC" id="2.7.1.39"/>
    </reaction>
</comment>
<evidence type="ECO:0000313" key="15">
    <source>
        <dbReference type="EMBL" id="OIN59993.1"/>
    </source>
</evidence>
<comment type="caution">
    <text evidence="15">The sequence shown here is derived from an EMBL/GenBank/DDBJ whole genome shotgun (WGS) entry which is preliminary data.</text>
</comment>
<evidence type="ECO:0000256" key="7">
    <source>
        <dbReference type="ARBA" id="ARBA00022697"/>
    </source>
</evidence>
<dbReference type="EC" id="2.7.1.39" evidence="3 12"/>
<keyword evidence="10 12" id="KW-0067">ATP-binding</keyword>
<evidence type="ECO:0000256" key="6">
    <source>
        <dbReference type="ARBA" id="ARBA00022679"/>
    </source>
</evidence>
<dbReference type="PIRSF" id="PIRSF000676">
    <property type="entry name" value="Homoser_kin"/>
    <property type="match status" value="1"/>
</dbReference>
<comment type="pathway">
    <text evidence="1 12">Amino-acid biosynthesis; L-threonine biosynthesis; L-threonine from L-aspartate: step 4/5.</text>
</comment>
<keyword evidence="16" id="KW-1185">Reference proteome</keyword>
<evidence type="ECO:0000259" key="14">
    <source>
        <dbReference type="Pfam" id="PF08544"/>
    </source>
</evidence>
<dbReference type="InterPro" id="IPR000870">
    <property type="entry name" value="Homoserine_kinase"/>
</dbReference>
<evidence type="ECO:0000256" key="12">
    <source>
        <dbReference type="HAMAP-Rule" id="MF_00384"/>
    </source>
</evidence>
<keyword evidence="8 12" id="KW-0547">Nucleotide-binding</keyword>
<proteinExistence type="inferred from homology"/>
<comment type="similarity">
    <text evidence="2 12">Belongs to the GHMP kinase family. Homoserine kinase subfamily.</text>
</comment>
<dbReference type="InterPro" id="IPR013750">
    <property type="entry name" value="GHMP_kinase_C_dom"/>
</dbReference>
<keyword evidence="12" id="KW-0963">Cytoplasm</keyword>
<dbReference type="GO" id="GO:0005737">
    <property type="term" value="C:cytoplasm"/>
    <property type="evidence" value="ECO:0007669"/>
    <property type="project" value="UniProtKB-SubCell"/>
</dbReference>
<comment type="subcellular location">
    <subcellularLocation>
        <location evidence="12">Cytoplasm</location>
    </subcellularLocation>
</comment>
<dbReference type="PANTHER" id="PTHR20861">
    <property type="entry name" value="HOMOSERINE/4-DIPHOSPHOCYTIDYL-2-C-METHYL-D-ERYTHRITOL KINASE"/>
    <property type="match status" value="1"/>
</dbReference>
<dbReference type="InterPro" id="IPR036554">
    <property type="entry name" value="GHMP_kinase_C_sf"/>
</dbReference>
<dbReference type="InterPro" id="IPR006204">
    <property type="entry name" value="GHMP_kinase_N_dom"/>
</dbReference>
<dbReference type="GO" id="GO:0005524">
    <property type="term" value="F:ATP binding"/>
    <property type="evidence" value="ECO:0007669"/>
    <property type="project" value="UniProtKB-UniRule"/>
</dbReference>
<dbReference type="InterPro" id="IPR014721">
    <property type="entry name" value="Ribsml_uS5_D2-typ_fold_subgr"/>
</dbReference>
<dbReference type="Pfam" id="PF08544">
    <property type="entry name" value="GHMP_kinases_C"/>
    <property type="match status" value="1"/>
</dbReference>
<dbReference type="GO" id="GO:0009088">
    <property type="term" value="P:threonine biosynthetic process"/>
    <property type="evidence" value="ECO:0007669"/>
    <property type="project" value="UniProtKB-UniRule"/>
</dbReference>
<dbReference type="AlphaFoldDB" id="A0A1S2VMJ9"/>
<dbReference type="HAMAP" id="MF_00384">
    <property type="entry name" value="Homoser_kinase"/>
    <property type="match status" value="1"/>
</dbReference>
<dbReference type="PRINTS" id="PR00958">
    <property type="entry name" value="HOMSERKINASE"/>
</dbReference>
<dbReference type="Pfam" id="PF00288">
    <property type="entry name" value="GHMP_kinases_N"/>
    <property type="match status" value="1"/>
</dbReference>
<comment type="function">
    <text evidence="12">Catalyzes the ATP-dependent phosphorylation of L-homoserine to L-homoserine phosphate.</text>
</comment>
<feature type="domain" description="GHMP kinase C-terminal" evidence="14">
    <location>
        <begin position="212"/>
        <end position="287"/>
    </location>
</feature>
<keyword evidence="7 12" id="KW-0791">Threonine biosynthesis</keyword>
<reference evidence="15 16" key="1">
    <citation type="submission" date="2016-10" db="EMBL/GenBank/DDBJ databases">
        <title>Arsenicibacter rosenii gen. nov., sp. nov., an efficient arsenic-methylating bacterium isolated from an arsenic-contaminated paddy soil.</title>
        <authorList>
            <person name="Huang K."/>
        </authorList>
    </citation>
    <scope>NUCLEOTIDE SEQUENCE [LARGE SCALE GENOMIC DNA]</scope>
    <source>
        <strain evidence="15 16">SM-1</strain>
    </source>
</reference>
<dbReference type="NCBIfam" id="NF002288">
    <property type="entry name" value="PRK01212.1-4"/>
    <property type="match status" value="1"/>
</dbReference>
<evidence type="ECO:0000256" key="4">
    <source>
        <dbReference type="ARBA" id="ARBA00017858"/>
    </source>
</evidence>
<evidence type="ECO:0000256" key="10">
    <source>
        <dbReference type="ARBA" id="ARBA00022840"/>
    </source>
</evidence>
<evidence type="ECO:0000256" key="11">
    <source>
        <dbReference type="ARBA" id="ARBA00049375"/>
    </source>
</evidence>
<dbReference type="NCBIfam" id="TIGR00191">
    <property type="entry name" value="thrB"/>
    <property type="match status" value="1"/>
</dbReference>
<sequence>METVRVFAPATVANVACGFDIFGFAVDQPGDEVVLTRRDEPGVTIVAILGDEGRLPREAARNTAGIAIQKYLEHIGRTDVGVDVILHKQMPLGSGLGSSAASAVAGVYAINELLGRPLSTIDLLPFAMEGERVACGSAHADNVGPSLLGGFVVVRSYNPLDVIRIDTPTGMHATLVHPDIEVNTKDARFILRNEVSLKNTIIQMGNVAGLIAGLMKPDYSLISRSLVDVIIEPVRAILIPQFDEVKQAALDNGALGCSISGSGPSMFALSANAEIAQQVGKAMQEAFLSVDITSELYVSEINSQGPKVLEPVSNLTV</sequence>
<gene>
    <name evidence="12" type="primary">thrB</name>
    <name evidence="15" type="ORF">BLX24_07670</name>
</gene>
<protein>
    <recommendedName>
        <fullName evidence="4 12">Homoserine kinase</fullName>
        <shortName evidence="12">HK</shortName>
        <shortName evidence="12">HSK</shortName>
        <ecNumber evidence="3 12">2.7.1.39</ecNumber>
    </recommendedName>
</protein>
<dbReference type="PROSITE" id="PS00627">
    <property type="entry name" value="GHMP_KINASES_ATP"/>
    <property type="match status" value="1"/>
</dbReference>
<evidence type="ECO:0000256" key="8">
    <source>
        <dbReference type="ARBA" id="ARBA00022741"/>
    </source>
</evidence>
<dbReference type="InterPro" id="IPR020568">
    <property type="entry name" value="Ribosomal_Su5_D2-typ_SF"/>
</dbReference>
<dbReference type="GO" id="GO:0004413">
    <property type="term" value="F:homoserine kinase activity"/>
    <property type="evidence" value="ECO:0007669"/>
    <property type="project" value="UniProtKB-UniRule"/>
</dbReference>
<keyword evidence="6 12" id="KW-0808">Transferase</keyword>
<dbReference type="SUPFAM" id="SSF55060">
    <property type="entry name" value="GHMP Kinase, C-terminal domain"/>
    <property type="match status" value="1"/>
</dbReference>
<keyword evidence="9 12" id="KW-0418">Kinase</keyword>
<keyword evidence="5 12" id="KW-0028">Amino-acid biosynthesis</keyword>
<evidence type="ECO:0000256" key="2">
    <source>
        <dbReference type="ARBA" id="ARBA00007370"/>
    </source>
</evidence>
<dbReference type="Gene3D" id="3.30.70.890">
    <property type="entry name" value="GHMP kinase, C-terminal domain"/>
    <property type="match status" value="1"/>
</dbReference>
<dbReference type="Gene3D" id="3.30.230.10">
    <property type="match status" value="1"/>
</dbReference>
<dbReference type="InterPro" id="IPR006203">
    <property type="entry name" value="GHMP_knse_ATP-bd_CS"/>
</dbReference>
<evidence type="ECO:0000256" key="3">
    <source>
        <dbReference type="ARBA" id="ARBA00012078"/>
    </source>
</evidence>
<feature type="domain" description="GHMP kinase N-terminal" evidence="13">
    <location>
        <begin position="66"/>
        <end position="150"/>
    </location>
</feature>
<evidence type="ECO:0000256" key="1">
    <source>
        <dbReference type="ARBA" id="ARBA00005015"/>
    </source>
</evidence>
<dbReference type="RefSeq" id="WP_071502790.1">
    <property type="nucleotide sequence ID" value="NZ_MORL01000003.1"/>
</dbReference>
<dbReference type="EMBL" id="MORL01000003">
    <property type="protein sequence ID" value="OIN59993.1"/>
    <property type="molecule type" value="Genomic_DNA"/>
</dbReference>
<evidence type="ECO:0000259" key="13">
    <source>
        <dbReference type="Pfam" id="PF00288"/>
    </source>
</evidence>
<accession>A0A1S2VMJ9</accession>
<name>A0A1S2VMJ9_9BACT</name>
<evidence type="ECO:0000256" key="9">
    <source>
        <dbReference type="ARBA" id="ARBA00022777"/>
    </source>
</evidence>
<evidence type="ECO:0000256" key="5">
    <source>
        <dbReference type="ARBA" id="ARBA00022605"/>
    </source>
</evidence>
<dbReference type="OrthoDB" id="9769912at2"/>
<dbReference type="PANTHER" id="PTHR20861:SF1">
    <property type="entry name" value="HOMOSERINE KINASE"/>
    <property type="match status" value="1"/>
</dbReference>
<organism evidence="15 16">
    <name type="scientific">Arsenicibacter rosenii</name>
    <dbReference type="NCBI Taxonomy" id="1750698"/>
    <lineage>
        <taxon>Bacteria</taxon>
        <taxon>Pseudomonadati</taxon>
        <taxon>Bacteroidota</taxon>
        <taxon>Cytophagia</taxon>
        <taxon>Cytophagales</taxon>
        <taxon>Spirosomataceae</taxon>
        <taxon>Arsenicibacter</taxon>
    </lineage>
</organism>
<evidence type="ECO:0000313" key="16">
    <source>
        <dbReference type="Proteomes" id="UP000181790"/>
    </source>
</evidence>
<dbReference type="SUPFAM" id="SSF54211">
    <property type="entry name" value="Ribosomal protein S5 domain 2-like"/>
    <property type="match status" value="1"/>
</dbReference>
<dbReference type="UniPathway" id="UPA00050">
    <property type="reaction ID" value="UER00064"/>
</dbReference>
<feature type="binding site" evidence="12">
    <location>
        <begin position="91"/>
        <end position="101"/>
    </location>
    <ligand>
        <name>ATP</name>
        <dbReference type="ChEBI" id="CHEBI:30616"/>
    </ligand>
</feature>
<dbReference type="Proteomes" id="UP000181790">
    <property type="component" value="Unassembled WGS sequence"/>
</dbReference>